<dbReference type="Proteomes" id="UP000835052">
    <property type="component" value="Unassembled WGS sequence"/>
</dbReference>
<evidence type="ECO:0000256" key="2">
    <source>
        <dbReference type="SAM" id="SignalP"/>
    </source>
</evidence>
<organism evidence="3 4">
    <name type="scientific">Caenorhabditis auriculariae</name>
    <dbReference type="NCBI Taxonomy" id="2777116"/>
    <lineage>
        <taxon>Eukaryota</taxon>
        <taxon>Metazoa</taxon>
        <taxon>Ecdysozoa</taxon>
        <taxon>Nematoda</taxon>
        <taxon>Chromadorea</taxon>
        <taxon>Rhabditida</taxon>
        <taxon>Rhabditina</taxon>
        <taxon>Rhabditomorpha</taxon>
        <taxon>Rhabditoidea</taxon>
        <taxon>Rhabditidae</taxon>
        <taxon>Peloderinae</taxon>
        <taxon>Caenorhabditis</taxon>
    </lineage>
</organism>
<reference evidence="3" key="1">
    <citation type="submission" date="2020-10" db="EMBL/GenBank/DDBJ databases">
        <authorList>
            <person name="Kikuchi T."/>
        </authorList>
    </citation>
    <scope>NUCLEOTIDE SEQUENCE</scope>
    <source>
        <strain evidence="3">NKZ352</strain>
    </source>
</reference>
<name>A0A8S1H109_9PELO</name>
<dbReference type="AlphaFoldDB" id="A0A8S1H109"/>
<comment type="caution">
    <text evidence="3">The sequence shown here is derived from an EMBL/GenBank/DDBJ whole genome shotgun (WGS) entry which is preliminary data.</text>
</comment>
<proteinExistence type="predicted"/>
<sequence>MLLKLKLAFFLALVACSTSQEVQQTSEELEGHVANQLGSLPQTEPSAEPQQHPHGNPHGIEATSEKVEKIDKEISSNGAVDGGRKTQEVGETSEEVKKTEDSSNAESDGSEPNEKVARGEGTFLKGLEVLQEVEEAADQVNKSRRIRSVKTGGFFVEDPEAVQEVRATYDKVEESSRRSRRPRGIFFQGQEGEHCNTFRWCGTDLVCFYRTIHVRVYNSTCVKLNSVLPDIRPTLLFSRVENQTCNSFLWCADPLECIDVKLSKGKTESRCVRVPQTRSIWDMSSSMSTLKIVLVFLLVGWSLGMEDRDRKKIYDDYFNVPQKKGFFFEELEGDFCSLFRWCGDGLVCDYKMKDGEPYRPKCIRKPMEEPKPIKPNWFFTQLKGERCGWTAWCASHLKCQSIEVSGIASLRCIEEKLDKTFRWNR</sequence>
<feature type="region of interest" description="Disordered" evidence="1">
    <location>
        <begin position="38"/>
        <end position="117"/>
    </location>
</feature>
<evidence type="ECO:0000256" key="1">
    <source>
        <dbReference type="SAM" id="MobiDB-lite"/>
    </source>
</evidence>
<feature type="signal peptide" evidence="2">
    <location>
        <begin position="1"/>
        <end position="19"/>
    </location>
</feature>
<keyword evidence="2" id="KW-0732">Signal</keyword>
<accession>A0A8S1H109</accession>
<feature type="compositionally biased region" description="Basic and acidic residues" evidence="1">
    <location>
        <begin position="82"/>
        <end position="101"/>
    </location>
</feature>
<feature type="chain" id="PRO_5035785420" description="Domain of unknown function DX domain-containing protein" evidence="2">
    <location>
        <begin position="20"/>
        <end position="425"/>
    </location>
</feature>
<feature type="compositionally biased region" description="Basic and acidic residues" evidence="1">
    <location>
        <begin position="63"/>
        <end position="74"/>
    </location>
</feature>
<evidence type="ECO:0000313" key="3">
    <source>
        <dbReference type="EMBL" id="CAD6188814.1"/>
    </source>
</evidence>
<evidence type="ECO:0000313" key="4">
    <source>
        <dbReference type="Proteomes" id="UP000835052"/>
    </source>
</evidence>
<keyword evidence="4" id="KW-1185">Reference proteome</keyword>
<protein>
    <recommendedName>
        <fullName evidence="5">Domain of unknown function DX domain-containing protein</fullName>
    </recommendedName>
</protein>
<dbReference type="EMBL" id="CAJGYM010000009">
    <property type="protein sequence ID" value="CAD6188814.1"/>
    <property type="molecule type" value="Genomic_DNA"/>
</dbReference>
<evidence type="ECO:0008006" key="5">
    <source>
        <dbReference type="Google" id="ProtNLM"/>
    </source>
</evidence>
<gene>
    <name evidence="3" type="ORF">CAUJ_LOCUS4733</name>
</gene>
<feature type="compositionally biased region" description="Polar residues" evidence="1">
    <location>
        <begin position="38"/>
        <end position="49"/>
    </location>
</feature>